<evidence type="ECO:0000256" key="3">
    <source>
        <dbReference type="ARBA" id="ARBA00022729"/>
    </source>
</evidence>
<keyword evidence="5 8" id="KW-0472">Membrane</keyword>
<dbReference type="PANTHER" id="PTHR24269">
    <property type="entry name" value="KREMEN PROTEIN"/>
    <property type="match status" value="1"/>
</dbReference>
<evidence type="ECO:0000256" key="6">
    <source>
        <dbReference type="ARBA" id="ARBA00023180"/>
    </source>
</evidence>
<feature type="compositionally biased region" description="Basic and acidic residues" evidence="7">
    <location>
        <begin position="305"/>
        <end position="316"/>
    </location>
</feature>
<dbReference type="Proteomes" id="UP001303889">
    <property type="component" value="Unassembled WGS sequence"/>
</dbReference>
<dbReference type="PANTHER" id="PTHR24269:SF16">
    <property type="entry name" value="PROTEIN SLG1"/>
    <property type="match status" value="1"/>
</dbReference>
<feature type="non-terminal residue" evidence="11">
    <location>
        <position position="334"/>
    </location>
</feature>
<dbReference type="CDD" id="cd12087">
    <property type="entry name" value="TM_EGFR-like"/>
    <property type="match status" value="1"/>
</dbReference>
<proteinExistence type="predicted"/>
<feature type="region of interest" description="Disordered" evidence="7">
    <location>
        <begin position="297"/>
        <end position="316"/>
    </location>
</feature>
<reference evidence="11" key="2">
    <citation type="submission" date="2023-05" db="EMBL/GenBank/DDBJ databases">
        <authorList>
            <consortium name="Lawrence Berkeley National Laboratory"/>
            <person name="Steindorff A."/>
            <person name="Hensen N."/>
            <person name="Bonometti L."/>
            <person name="Westerberg I."/>
            <person name="Brannstrom I.O."/>
            <person name="Guillou S."/>
            <person name="Cros-Aarteil S."/>
            <person name="Calhoun S."/>
            <person name="Haridas S."/>
            <person name="Kuo A."/>
            <person name="Mondo S."/>
            <person name="Pangilinan J."/>
            <person name="Riley R."/>
            <person name="Labutti K."/>
            <person name="Andreopoulos B."/>
            <person name="Lipzen A."/>
            <person name="Chen C."/>
            <person name="Yanf M."/>
            <person name="Daum C."/>
            <person name="Ng V."/>
            <person name="Clum A."/>
            <person name="Ohm R."/>
            <person name="Martin F."/>
            <person name="Silar P."/>
            <person name="Natvig D."/>
            <person name="Lalanne C."/>
            <person name="Gautier V."/>
            <person name="Ament-Velasquez S.L."/>
            <person name="Kruys A."/>
            <person name="Hutchinson M.I."/>
            <person name="Powell A.J."/>
            <person name="Barry K."/>
            <person name="Miller A.N."/>
            <person name="Grigoriev I.V."/>
            <person name="Debuchy R."/>
            <person name="Gladieux P."/>
            <person name="Thoren M.H."/>
            <person name="Johannesson H."/>
        </authorList>
    </citation>
    <scope>NUCLEOTIDE SEQUENCE</scope>
    <source>
        <strain evidence="11">CBS 103.79</strain>
    </source>
</reference>
<reference evidence="11" key="1">
    <citation type="journal article" date="2023" name="Mol. Phylogenet. Evol.">
        <title>Genome-scale phylogeny and comparative genomics of the fungal order Sordariales.</title>
        <authorList>
            <person name="Hensen N."/>
            <person name="Bonometti L."/>
            <person name="Westerberg I."/>
            <person name="Brannstrom I.O."/>
            <person name="Guillou S."/>
            <person name="Cros-Aarteil S."/>
            <person name="Calhoun S."/>
            <person name="Haridas S."/>
            <person name="Kuo A."/>
            <person name="Mondo S."/>
            <person name="Pangilinan J."/>
            <person name="Riley R."/>
            <person name="LaButti K."/>
            <person name="Andreopoulos B."/>
            <person name="Lipzen A."/>
            <person name="Chen C."/>
            <person name="Yan M."/>
            <person name="Daum C."/>
            <person name="Ng V."/>
            <person name="Clum A."/>
            <person name="Steindorff A."/>
            <person name="Ohm R.A."/>
            <person name="Martin F."/>
            <person name="Silar P."/>
            <person name="Natvig D.O."/>
            <person name="Lalanne C."/>
            <person name="Gautier V."/>
            <person name="Ament-Velasquez S.L."/>
            <person name="Kruys A."/>
            <person name="Hutchinson M.I."/>
            <person name="Powell A.J."/>
            <person name="Barry K."/>
            <person name="Miller A.N."/>
            <person name="Grigoriev I.V."/>
            <person name="Debuchy R."/>
            <person name="Gladieux P."/>
            <person name="Hiltunen Thoren M."/>
            <person name="Johannesson H."/>
        </authorList>
    </citation>
    <scope>NUCLEOTIDE SEQUENCE</scope>
    <source>
        <strain evidence="11">CBS 103.79</strain>
    </source>
</reference>
<dbReference type="GO" id="GO:0005886">
    <property type="term" value="C:plasma membrane"/>
    <property type="evidence" value="ECO:0007669"/>
    <property type="project" value="TreeGrafter"/>
</dbReference>
<dbReference type="EMBL" id="MU855330">
    <property type="protein sequence ID" value="KAK3906326.1"/>
    <property type="molecule type" value="Genomic_DNA"/>
</dbReference>
<keyword evidence="12" id="KW-1185">Reference proteome</keyword>
<feature type="region of interest" description="Disordered" evidence="7">
    <location>
        <begin position="230"/>
        <end position="291"/>
    </location>
</feature>
<evidence type="ECO:0000256" key="2">
    <source>
        <dbReference type="ARBA" id="ARBA00022692"/>
    </source>
</evidence>
<dbReference type="AlphaFoldDB" id="A0AAN6MTT1"/>
<name>A0AAN6MTT1_9PEZI</name>
<evidence type="ECO:0000256" key="7">
    <source>
        <dbReference type="SAM" id="MobiDB-lite"/>
    </source>
</evidence>
<sequence>MATQQTALLWAALSTAALLYGMAWAQSGPSVPMEYCATINTADMEPINWNWQSDGRCAGNCTDLKFAYAIVLEKDCWCSNLAPNKADQRPIADCNYPCPGYPSDLCGGFGVYGYMEVAGSRPSGTAPPSNPTPTNTAASSTSSRPSSSSSSQSSTTSSDSGAVMTTITVGGTVKTVTATPSATGGASTSPSTTNSSSGLKTGAIVGIVIGVLAALGVFALFLYLFLTKRRRSSSPTPPHTPNGLPSPGGTTTAATPQTGEISEAYTPGSTGGGAWTPAGGKRRSHLMPVDPRLDPFAKGIYSGGEGRRSRESFNSLRDDQDYSRRVHVAPRVLR</sequence>
<keyword evidence="6" id="KW-0325">Glycoprotein</keyword>
<evidence type="ECO:0000256" key="9">
    <source>
        <dbReference type="SAM" id="SignalP"/>
    </source>
</evidence>
<keyword evidence="4 8" id="KW-1133">Transmembrane helix</keyword>
<feature type="chain" id="PRO_5042931280" description="WSC domain-containing protein" evidence="9">
    <location>
        <begin position="26"/>
        <end position="334"/>
    </location>
</feature>
<dbReference type="SMART" id="SM00321">
    <property type="entry name" value="WSC"/>
    <property type="match status" value="1"/>
</dbReference>
<feature type="domain" description="WSC" evidence="10">
    <location>
        <begin position="30"/>
        <end position="118"/>
    </location>
</feature>
<organism evidence="11 12">
    <name type="scientific">Staphylotrichum tortipilum</name>
    <dbReference type="NCBI Taxonomy" id="2831512"/>
    <lineage>
        <taxon>Eukaryota</taxon>
        <taxon>Fungi</taxon>
        <taxon>Dikarya</taxon>
        <taxon>Ascomycota</taxon>
        <taxon>Pezizomycotina</taxon>
        <taxon>Sordariomycetes</taxon>
        <taxon>Sordariomycetidae</taxon>
        <taxon>Sordariales</taxon>
        <taxon>Chaetomiaceae</taxon>
        <taxon>Staphylotrichum</taxon>
    </lineage>
</organism>
<feature type="transmembrane region" description="Helical" evidence="8">
    <location>
        <begin position="203"/>
        <end position="226"/>
    </location>
</feature>
<evidence type="ECO:0000256" key="1">
    <source>
        <dbReference type="ARBA" id="ARBA00004167"/>
    </source>
</evidence>
<dbReference type="Pfam" id="PF01822">
    <property type="entry name" value="WSC"/>
    <property type="match status" value="1"/>
</dbReference>
<feature type="compositionally biased region" description="Low complexity" evidence="7">
    <location>
        <begin position="247"/>
        <end position="259"/>
    </location>
</feature>
<evidence type="ECO:0000256" key="5">
    <source>
        <dbReference type="ARBA" id="ARBA00023136"/>
    </source>
</evidence>
<feature type="region of interest" description="Disordered" evidence="7">
    <location>
        <begin position="177"/>
        <end position="198"/>
    </location>
</feature>
<keyword evidence="2 8" id="KW-0812">Transmembrane</keyword>
<comment type="caution">
    <text evidence="11">The sequence shown here is derived from an EMBL/GenBank/DDBJ whole genome shotgun (WGS) entry which is preliminary data.</text>
</comment>
<feature type="signal peptide" evidence="9">
    <location>
        <begin position="1"/>
        <end position="25"/>
    </location>
</feature>
<keyword evidence="3 9" id="KW-0732">Signal</keyword>
<evidence type="ECO:0000259" key="10">
    <source>
        <dbReference type="PROSITE" id="PS51212"/>
    </source>
</evidence>
<dbReference type="Pfam" id="PF05808">
    <property type="entry name" value="Podoplanin"/>
    <property type="match status" value="1"/>
</dbReference>
<evidence type="ECO:0000256" key="4">
    <source>
        <dbReference type="ARBA" id="ARBA00022989"/>
    </source>
</evidence>
<protein>
    <recommendedName>
        <fullName evidence="10">WSC domain-containing protein</fullName>
    </recommendedName>
</protein>
<gene>
    <name evidence="11" type="ORF">C8A05DRAFT_29833</name>
</gene>
<dbReference type="InterPro" id="IPR002889">
    <property type="entry name" value="WSC_carb-bd"/>
</dbReference>
<accession>A0AAN6MTT1</accession>
<dbReference type="PROSITE" id="PS51212">
    <property type="entry name" value="WSC"/>
    <property type="match status" value="1"/>
</dbReference>
<comment type="subcellular location">
    <subcellularLocation>
        <location evidence="1">Membrane</location>
        <topology evidence="1">Single-pass membrane protein</topology>
    </subcellularLocation>
</comment>
<feature type="compositionally biased region" description="Low complexity" evidence="7">
    <location>
        <begin position="122"/>
        <end position="163"/>
    </location>
</feature>
<evidence type="ECO:0000313" key="11">
    <source>
        <dbReference type="EMBL" id="KAK3906326.1"/>
    </source>
</evidence>
<evidence type="ECO:0000256" key="8">
    <source>
        <dbReference type="SAM" id="Phobius"/>
    </source>
</evidence>
<dbReference type="InterPro" id="IPR051836">
    <property type="entry name" value="Kremen_rcpt"/>
</dbReference>
<feature type="region of interest" description="Disordered" evidence="7">
    <location>
        <begin position="120"/>
        <end position="163"/>
    </location>
</feature>
<evidence type="ECO:0000313" key="12">
    <source>
        <dbReference type="Proteomes" id="UP001303889"/>
    </source>
</evidence>